<dbReference type="InterPro" id="IPR035985">
    <property type="entry name" value="Ubiquitin-activating_enz"/>
</dbReference>
<dbReference type="PANTHER" id="PTHR43267:SF1">
    <property type="entry name" value="TRNA THREONYLCARBAMOYLADENOSINE DEHYDRATASE"/>
    <property type="match status" value="1"/>
</dbReference>
<dbReference type="Pfam" id="PF00899">
    <property type="entry name" value="ThiF"/>
    <property type="match status" value="1"/>
</dbReference>
<keyword evidence="3" id="KW-1185">Reference proteome</keyword>
<sequence length="252" mass="27859">MIKEQFKRNLGIMSVEEVEALHEKTIAIAGCGCIGGFSAELLARIGIGKLILADPDIFDISNINRQCAATHLTVNQRKAEALKNHLLTINPEMTIECYNEGVNETNIHAFLEDVDYVIDAIDYFAFPDSVVLHRAARKKDLFIATAVALGFGTSVLTFDPSGMTLEEYTGVPEDMTVDELQGKTFPPSAYTPSLPEYATEKNVAEWLENRSIPTLSVGQALGPGVLVSKMILHLLDRKQPKIVPDYFQLQFE</sequence>
<dbReference type="RefSeq" id="WP_091635581.1">
    <property type="nucleotide sequence ID" value="NZ_FNYW01000029.1"/>
</dbReference>
<evidence type="ECO:0000259" key="1">
    <source>
        <dbReference type="Pfam" id="PF00899"/>
    </source>
</evidence>
<dbReference type="InterPro" id="IPR045886">
    <property type="entry name" value="ThiF/MoeB/HesA"/>
</dbReference>
<dbReference type="EMBL" id="FNYW01000029">
    <property type="protein sequence ID" value="SEI88947.1"/>
    <property type="molecule type" value="Genomic_DNA"/>
</dbReference>
<feature type="domain" description="THIF-type NAD/FAD binding fold" evidence="1">
    <location>
        <begin position="7"/>
        <end position="171"/>
    </location>
</feature>
<dbReference type="GO" id="GO:0061503">
    <property type="term" value="F:tRNA threonylcarbamoyladenosine dehydratase"/>
    <property type="evidence" value="ECO:0007669"/>
    <property type="project" value="TreeGrafter"/>
</dbReference>
<evidence type="ECO:0000313" key="2">
    <source>
        <dbReference type="EMBL" id="SEI88947.1"/>
    </source>
</evidence>
<gene>
    <name evidence="2" type="ORF">SAMN04488113_12924</name>
</gene>
<organism evidence="2 3">
    <name type="scientific">Alkalibacterium gilvum</name>
    <dbReference type="NCBI Taxonomy" id="1130080"/>
    <lineage>
        <taxon>Bacteria</taxon>
        <taxon>Bacillati</taxon>
        <taxon>Bacillota</taxon>
        <taxon>Bacilli</taxon>
        <taxon>Lactobacillales</taxon>
        <taxon>Carnobacteriaceae</taxon>
        <taxon>Alkalibacterium</taxon>
    </lineage>
</organism>
<dbReference type="Proteomes" id="UP000198564">
    <property type="component" value="Unassembled WGS sequence"/>
</dbReference>
<accession>A0A1H6UGU1</accession>
<dbReference type="Gene3D" id="3.40.50.720">
    <property type="entry name" value="NAD(P)-binding Rossmann-like Domain"/>
    <property type="match status" value="1"/>
</dbReference>
<name>A0A1H6UGU1_9LACT</name>
<dbReference type="GO" id="GO:0061504">
    <property type="term" value="P:cyclic threonylcarbamoyladenosine biosynthetic process"/>
    <property type="evidence" value="ECO:0007669"/>
    <property type="project" value="TreeGrafter"/>
</dbReference>
<dbReference type="AlphaFoldDB" id="A0A1H6UGU1"/>
<dbReference type="PANTHER" id="PTHR43267">
    <property type="entry name" value="TRNA THREONYLCARBAMOYLADENOSINE DEHYDRATASE"/>
    <property type="match status" value="1"/>
</dbReference>
<protein>
    <submittedName>
        <fullName evidence="2">ThiF family protein</fullName>
    </submittedName>
</protein>
<dbReference type="STRING" id="1130080.SAMN04488113_12924"/>
<reference evidence="3" key="1">
    <citation type="submission" date="2016-10" db="EMBL/GenBank/DDBJ databases">
        <authorList>
            <person name="Varghese N."/>
            <person name="Submissions S."/>
        </authorList>
    </citation>
    <scope>NUCLEOTIDE SEQUENCE [LARGE SCALE GENOMIC DNA]</scope>
    <source>
        <strain evidence="3">DSM 25751</strain>
    </source>
</reference>
<dbReference type="CDD" id="cd01483">
    <property type="entry name" value="E1_enzyme_family"/>
    <property type="match status" value="1"/>
</dbReference>
<dbReference type="GO" id="GO:0008641">
    <property type="term" value="F:ubiquitin-like modifier activating enzyme activity"/>
    <property type="evidence" value="ECO:0007669"/>
    <property type="project" value="InterPro"/>
</dbReference>
<dbReference type="SUPFAM" id="SSF69572">
    <property type="entry name" value="Activating enzymes of the ubiquitin-like proteins"/>
    <property type="match status" value="1"/>
</dbReference>
<proteinExistence type="predicted"/>
<evidence type="ECO:0000313" key="3">
    <source>
        <dbReference type="Proteomes" id="UP000198564"/>
    </source>
</evidence>
<dbReference type="InterPro" id="IPR000594">
    <property type="entry name" value="ThiF_NAD_FAD-bd"/>
</dbReference>
<dbReference type="OrthoDB" id="9804150at2"/>